<name>A0A1B7MTG4_9AGAM</name>
<dbReference type="Gene3D" id="3.80.10.10">
    <property type="entry name" value="Ribonuclease Inhibitor"/>
    <property type="match status" value="1"/>
</dbReference>
<gene>
    <name evidence="1" type="ORF">K503DRAFT_339346</name>
</gene>
<dbReference type="InParanoid" id="A0A1B7MTG4"/>
<organism evidence="1 2">
    <name type="scientific">Rhizopogon vinicolor AM-OR11-026</name>
    <dbReference type="NCBI Taxonomy" id="1314800"/>
    <lineage>
        <taxon>Eukaryota</taxon>
        <taxon>Fungi</taxon>
        <taxon>Dikarya</taxon>
        <taxon>Basidiomycota</taxon>
        <taxon>Agaricomycotina</taxon>
        <taxon>Agaricomycetes</taxon>
        <taxon>Agaricomycetidae</taxon>
        <taxon>Boletales</taxon>
        <taxon>Suillineae</taxon>
        <taxon>Rhizopogonaceae</taxon>
        <taxon>Rhizopogon</taxon>
    </lineage>
</organism>
<sequence length="489" mass="55451">MHRVLFTLDVLREIFSHVDYIPSHTRPSLIPESLAALARTCKTFHDPAMDCLWAHVNDLELLLGCVTRLHPLIYEDRNDEYTRDHWSRSVEPLSQDETCQFLRHAARVRSLLINSNRDYFRLLSVLPIDICVFPRLLSLSWMVRPADKIYLRLFLSPMLRRCDVDVDCDLQSIARCCTVLDSLHIQAISQLVASRYSRLSDAICSCNRLVTLCCPPLDSTAWEYLSNLPTLVKLDIHGHGADHLLDQDNLNLAPFVNVTSFTFRPAAPTFVTVANMITVLQRSEFPSLKESKLCVGDTPWAQAEQLFRALSQCKACETLDHLHVFFHDPEGWQGSVSPLPLVGSFLCFTQLRRLTLSVIGSIYLDNDLLLEAMSSWPYIESLELFDEGFHEPKVTFRGLFAGLRLCPHLHTLQVAMDAVNIDIDPKAESFQHPSLRLLDVGYSPVTDAEAVALIISSMLPCVDEVQCGCDNKHVSLWAKSNRYLARFRG</sequence>
<evidence type="ECO:0008006" key="3">
    <source>
        <dbReference type="Google" id="ProtNLM"/>
    </source>
</evidence>
<evidence type="ECO:0000313" key="1">
    <source>
        <dbReference type="EMBL" id="OAX35899.1"/>
    </source>
</evidence>
<reference evidence="1 2" key="1">
    <citation type="submission" date="2016-06" db="EMBL/GenBank/DDBJ databases">
        <title>Comparative genomics of the ectomycorrhizal sister species Rhizopogon vinicolor and Rhizopogon vesiculosus (Basidiomycota: Boletales) reveals a divergence of the mating type B locus.</title>
        <authorList>
            <consortium name="DOE Joint Genome Institute"/>
            <person name="Mujic A.B."/>
            <person name="Kuo A."/>
            <person name="Tritt A."/>
            <person name="Lipzen A."/>
            <person name="Chen C."/>
            <person name="Johnson J."/>
            <person name="Sharma A."/>
            <person name="Barry K."/>
            <person name="Grigoriev I.V."/>
            <person name="Spatafora J.W."/>
        </authorList>
    </citation>
    <scope>NUCLEOTIDE SEQUENCE [LARGE SCALE GENOMIC DNA]</scope>
    <source>
        <strain evidence="1 2">AM-OR11-026</strain>
    </source>
</reference>
<dbReference type="InterPro" id="IPR032675">
    <property type="entry name" value="LRR_dom_sf"/>
</dbReference>
<dbReference type="STRING" id="1314800.A0A1B7MTG4"/>
<keyword evidence="2" id="KW-1185">Reference proteome</keyword>
<dbReference type="SUPFAM" id="SSF52047">
    <property type="entry name" value="RNI-like"/>
    <property type="match status" value="1"/>
</dbReference>
<dbReference type="OrthoDB" id="3543113at2759"/>
<proteinExistence type="predicted"/>
<evidence type="ECO:0000313" key="2">
    <source>
        <dbReference type="Proteomes" id="UP000092154"/>
    </source>
</evidence>
<dbReference type="EMBL" id="KV448458">
    <property type="protein sequence ID" value="OAX35899.1"/>
    <property type="molecule type" value="Genomic_DNA"/>
</dbReference>
<protein>
    <recommendedName>
        <fullName evidence="3">F-box domain-containing protein</fullName>
    </recommendedName>
</protein>
<dbReference type="AlphaFoldDB" id="A0A1B7MTG4"/>
<dbReference type="Proteomes" id="UP000092154">
    <property type="component" value="Unassembled WGS sequence"/>
</dbReference>
<accession>A0A1B7MTG4</accession>